<dbReference type="InterPro" id="IPR038078">
    <property type="entry name" value="PhoU-like_sf"/>
</dbReference>
<evidence type="ECO:0000256" key="1">
    <source>
        <dbReference type="PIRNR" id="PIRNR003107"/>
    </source>
</evidence>
<sequence length="216" mass="24807">MLEIYEKELAELKQDMIGLGMKVEQAVESTWKALERKDVELAQRIFDGDDAIDELVKSCMKKDLTISLMQGPVAADYRSLMATLKILSDLERIADHCADISHYVIHLKQTNHDVPLPVGVKEMYGVMSSMVSDVIDFYKERGTSSQAEFMRDKDDIVDQAFNNLMIDLSAEMTKHPENSKDYIDLVLVIKYIERMADHANNIAEWLIYRDTNEIRI</sequence>
<proteinExistence type="inferred from homology"/>
<dbReference type="RefSeq" id="WP_062411468.1">
    <property type="nucleotide sequence ID" value="NZ_JAJCIO010000003.1"/>
</dbReference>
<reference evidence="3 4" key="1">
    <citation type="submission" date="2022-06" db="EMBL/GenBank/DDBJ databases">
        <title>Isolation of gut microbiota from human fecal samples.</title>
        <authorList>
            <person name="Pamer E.G."/>
            <person name="Barat B."/>
            <person name="Waligurski E."/>
            <person name="Medina S."/>
            <person name="Paddock L."/>
            <person name="Mostad J."/>
        </authorList>
    </citation>
    <scope>NUCLEOTIDE SEQUENCE [LARGE SCALE GENOMIC DNA]</scope>
    <source>
        <strain evidence="3 4">DFI.1.1</strain>
    </source>
</reference>
<comment type="subunit">
    <text evidence="1">Homodimer.</text>
</comment>
<evidence type="ECO:0000313" key="4">
    <source>
        <dbReference type="Proteomes" id="UP001206692"/>
    </source>
</evidence>
<dbReference type="PANTHER" id="PTHR42930:SF3">
    <property type="entry name" value="PHOSPHATE-SPECIFIC TRANSPORT SYSTEM ACCESSORY PROTEIN PHOU"/>
    <property type="match status" value="1"/>
</dbReference>
<comment type="caution">
    <text evidence="3">The sequence shown here is derived from an EMBL/GenBank/DDBJ whole genome shotgun (WGS) entry which is preliminary data.</text>
</comment>
<keyword evidence="1" id="KW-0963">Cytoplasm</keyword>
<keyword evidence="4" id="KW-1185">Reference proteome</keyword>
<feature type="domain" description="PhoU" evidence="2">
    <location>
        <begin position="120"/>
        <end position="205"/>
    </location>
</feature>
<comment type="similarity">
    <text evidence="1">Belongs to the PhoU family.</text>
</comment>
<name>A0ABT1SRL3_9FIRM</name>
<dbReference type="NCBIfam" id="TIGR02135">
    <property type="entry name" value="phoU_full"/>
    <property type="match status" value="1"/>
</dbReference>
<dbReference type="PANTHER" id="PTHR42930">
    <property type="entry name" value="PHOSPHATE-SPECIFIC TRANSPORT SYSTEM ACCESSORY PROTEIN PHOU"/>
    <property type="match status" value="1"/>
</dbReference>
<comment type="subcellular location">
    <subcellularLocation>
        <location evidence="1">Cytoplasm</location>
    </subcellularLocation>
</comment>
<feature type="domain" description="PhoU" evidence="2">
    <location>
        <begin position="19"/>
        <end position="103"/>
    </location>
</feature>
<keyword evidence="1" id="KW-0813">Transport</keyword>
<evidence type="ECO:0000259" key="2">
    <source>
        <dbReference type="Pfam" id="PF01895"/>
    </source>
</evidence>
<dbReference type="SUPFAM" id="SSF109755">
    <property type="entry name" value="PhoU-like"/>
    <property type="match status" value="1"/>
</dbReference>
<protein>
    <recommendedName>
        <fullName evidence="1">Phosphate-specific transport system accessory protein PhoU</fullName>
    </recommendedName>
</protein>
<dbReference type="Pfam" id="PF01895">
    <property type="entry name" value="PhoU"/>
    <property type="match status" value="2"/>
</dbReference>
<dbReference type="EMBL" id="JANGEW010000003">
    <property type="protein sequence ID" value="MCQ5341960.1"/>
    <property type="molecule type" value="Genomic_DNA"/>
</dbReference>
<dbReference type="PIRSF" id="PIRSF003107">
    <property type="entry name" value="PhoU"/>
    <property type="match status" value="1"/>
</dbReference>
<dbReference type="Proteomes" id="UP001206692">
    <property type="component" value="Unassembled WGS sequence"/>
</dbReference>
<dbReference type="InterPro" id="IPR028366">
    <property type="entry name" value="PhoU"/>
</dbReference>
<dbReference type="Gene3D" id="1.20.58.220">
    <property type="entry name" value="Phosphate transport system protein phou homolog 2, domain 2"/>
    <property type="match status" value="1"/>
</dbReference>
<organism evidence="3 4">
    <name type="scientific">Megasphaera massiliensis</name>
    <dbReference type="NCBI Taxonomy" id="1232428"/>
    <lineage>
        <taxon>Bacteria</taxon>
        <taxon>Bacillati</taxon>
        <taxon>Bacillota</taxon>
        <taxon>Negativicutes</taxon>
        <taxon>Veillonellales</taxon>
        <taxon>Veillonellaceae</taxon>
        <taxon>Megasphaera</taxon>
    </lineage>
</organism>
<evidence type="ECO:0000313" key="3">
    <source>
        <dbReference type="EMBL" id="MCQ5341960.1"/>
    </source>
</evidence>
<gene>
    <name evidence="3" type="primary">phoU</name>
    <name evidence="3" type="ORF">NE675_02750</name>
</gene>
<accession>A0ABT1SRL3</accession>
<dbReference type="InterPro" id="IPR026022">
    <property type="entry name" value="PhoU_dom"/>
</dbReference>
<keyword evidence="1" id="KW-0592">Phosphate transport</keyword>
<comment type="function">
    <text evidence="1">Plays a role in the regulation of phosphate uptake.</text>
</comment>